<proteinExistence type="predicted"/>
<evidence type="ECO:0000313" key="2">
    <source>
        <dbReference type="Proteomes" id="UP000467841"/>
    </source>
</evidence>
<dbReference type="EMBL" id="CACVBM020001238">
    <property type="protein sequence ID" value="CAA7040939.1"/>
    <property type="molecule type" value="Genomic_DNA"/>
</dbReference>
<dbReference type="Proteomes" id="UP000467841">
    <property type="component" value="Unassembled WGS sequence"/>
</dbReference>
<keyword evidence="2" id="KW-1185">Reference proteome</keyword>
<organism evidence="1 2">
    <name type="scientific">Microthlaspi erraticum</name>
    <dbReference type="NCBI Taxonomy" id="1685480"/>
    <lineage>
        <taxon>Eukaryota</taxon>
        <taxon>Viridiplantae</taxon>
        <taxon>Streptophyta</taxon>
        <taxon>Embryophyta</taxon>
        <taxon>Tracheophyta</taxon>
        <taxon>Spermatophyta</taxon>
        <taxon>Magnoliopsida</taxon>
        <taxon>eudicotyledons</taxon>
        <taxon>Gunneridae</taxon>
        <taxon>Pentapetalae</taxon>
        <taxon>rosids</taxon>
        <taxon>malvids</taxon>
        <taxon>Brassicales</taxon>
        <taxon>Brassicaceae</taxon>
        <taxon>Coluteocarpeae</taxon>
        <taxon>Microthlaspi</taxon>
    </lineage>
</organism>
<reference evidence="1" key="1">
    <citation type="submission" date="2020-01" db="EMBL/GenBank/DDBJ databases">
        <authorList>
            <person name="Mishra B."/>
        </authorList>
    </citation>
    <scope>NUCLEOTIDE SEQUENCE [LARGE SCALE GENOMIC DNA]</scope>
</reference>
<dbReference type="OrthoDB" id="691957at2759"/>
<dbReference type="AlphaFoldDB" id="A0A6D2JNN4"/>
<sequence length="109" mass="12602">MAHKATTEIPEEIAEARICDLWKSGVGWRYHHIEPYVTMDTKLRLAAVVVDEISEARDRVSWGHTQDGEFSVKSTYAFLTQDTKLKQNMNGLFTRAWHAVVPERIRVFL</sequence>
<accession>A0A6D2JNN4</accession>
<name>A0A6D2JNN4_9BRAS</name>
<comment type="caution">
    <text evidence="1">The sequence shown here is derived from an EMBL/GenBank/DDBJ whole genome shotgun (WGS) entry which is preliminary data.</text>
</comment>
<gene>
    <name evidence="1" type="ORF">MERR_LOCUS28174</name>
</gene>
<evidence type="ECO:0000313" key="1">
    <source>
        <dbReference type="EMBL" id="CAA7040939.1"/>
    </source>
</evidence>
<protein>
    <submittedName>
        <fullName evidence="1">Uncharacterized protein</fullName>
    </submittedName>
</protein>